<dbReference type="Proteomes" id="UP000184204">
    <property type="component" value="Unassembled WGS sequence"/>
</dbReference>
<evidence type="ECO:0000313" key="2">
    <source>
        <dbReference type="EMBL" id="SHE55566.1"/>
    </source>
</evidence>
<dbReference type="EMBL" id="CP014223">
    <property type="protein sequence ID" value="AMJ42286.1"/>
    <property type="molecule type" value="Genomic_DNA"/>
</dbReference>
<evidence type="ECO:0000313" key="3">
    <source>
        <dbReference type="Proteomes" id="UP000068026"/>
    </source>
</evidence>
<dbReference type="Proteomes" id="UP000068026">
    <property type="component" value="Chromosome"/>
</dbReference>
<gene>
    <name evidence="1" type="primary">relA_2</name>
    <name evidence="1" type="ORF">CPRO_27400</name>
    <name evidence="2" type="ORF">SAMN02745151_01104</name>
</gene>
<dbReference type="AlphaFoldDB" id="A0A0X8VB08"/>
<accession>A0A0X8VB08</accession>
<reference evidence="3" key="2">
    <citation type="submission" date="2016-01" db="EMBL/GenBank/DDBJ databases">
        <authorList>
            <person name="Poehlein A."/>
            <person name="Schlien K."/>
            <person name="Gottschalk G."/>
            <person name="Buckel W."/>
            <person name="Daniel R."/>
        </authorList>
    </citation>
    <scope>NUCLEOTIDE SEQUENCE [LARGE SCALE GENOMIC DNA]</scope>
    <source>
        <strain evidence="3">X2</strain>
    </source>
</reference>
<proteinExistence type="predicted"/>
<organism evidence="2 4">
    <name type="scientific">Anaerotignum propionicum DSM 1682</name>
    <dbReference type="NCBI Taxonomy" id="991789"/>
    <lineage>
        <taxon>Bacteria</taxon>
        <taxon>Bacillati</taxon>
        <taxon>Bacillota</taxon>
        <taxon>Clostridia</taxon>
        <taxon>Lachnospirales</taxon>
        <taxon>Anaerotignaceae</taxon>
        <taxon>Anaerotignum</taxon>
    </lineage>
</organism>
<dbReference type="EMBL" id="FQUA01000003">
    <property type="protein sequence ID" value="SHE55566.1"/>
    <property type="molecule type" value="Genomic_DNA"/>
</dbReference>
<keyword evidence="3" id="KW-1185">Reference proteome</keyword>
<dbReference type="OrthoDB" id="9802385at2"/>
<evidence type="ECO:0000313" key="4">
    <source>
        <dbReference type="Proteomes" id="UP000184204"/>
    </source>
</evidence>
<evidence type="ECO:0000313" key="1">
    <source>
        <dbReference type="EMBL" id="AMJ42286.1"/>
    </source>
</evidence>
<sequence length="147" mass="16612">MLEKAMILAATAHMGQLDKGGNPYILHPVRVMLRCNSLTEKTVAMLHDTLEDSNLTADDLLKEGFPREVVDAVVCLTRKIGQDYMEHIKEVAKNPLATTVKLSDLADNMDLNRLPGLTPKDFQRLERYLRAKLILEEAQKNWALNDI</sequence>
<reference evidence="1 3" key="1">
    <citation type="journal article" date="2016" name="Genome Announc.">
        <title>Complete Genome Sequence of the Amino Acid-Fermenting Clostridium propionicum X2 (DSM 1682).</title>
        <authorList>
            <person name="Poehlein A."/>
            <person name="Schlien K."/>
            <person name="Chowdhury N.P."/>
            <person name="Gottschalk G."/>
            <person name="Buckel W."/>
            <person name="Daniel R."/>
        </authorList>
    </citation>
    <scope>NUCLEOTIDE SEQUENCE [LARGE SCALE GENOMIC DNA]</scope>
    <source>
        <strain evidence="1 3">X2</strain>
    </source>
</reference>
<dbReference type="SUPFAM" id="SSF109604">
    <property type="entry name" value="HD-domain/PDEase-like"/>
    <property type="match status" value="1"/>
</dbReference>
<protein>
    <submittedName>
        <fullName evidence="1">Bifunctional (P)ppGpp synthase/hydrolase RelA</fullName>
    </submittedName>
</protein>
<dbReference type="Gene3D" id="1.10.3210.10">
    <property type="entry name" value="Hypothetical protein af1432"/>
    <property type="match status" value="1"/>
</dbReference>
<dbReference type="RefSeq" id="WP_066052872.1">
    <property type="nucleotide sequence ID" value="NZ_CP014223.1"/>
</dbReference>
<reference evidence="4" key="3">
    <citation type="submission" date="2016-11" db="EMBL/GenBank/DDBJ databases">
        <authorList>
            <person name="Jaros S."/>
            <person name="Januszkiewicz K."/>
            <person name="Wedrychowicz H."/>
        </authorList>
    </citation>
    <scope>NUCLEOTIDE SEQUENCE [LARGE SCALE GENOMIC DNA]</scope>
    <source>
        <strain evidence="4">DSM 1682</strain>
    </source>
</reference>
<name>A0A0X8VB08_ANAPI</name>
<reference evidence="2" key="4">
    <citation type="submission" date="2016-11" db="EMBL/GenBank/DDBJ databases">
        <authorList>
            <person name="Varghese N."/>
            <person name="Submissions S."/>
        </authorList>
    </citation>
    <scope>NUCLEOTIDE SEQUENCE</scope>
    <source>
        <strain evidence="2">DSM 1682</strain>
    </source>
</reference>
<dbReference type="KEGG" id="cpro:CPRO_27400"/>